<dbReference type="EMBL" id="JAJOMB010000018">
    <property type="protein sequence ID" value="MCD5314775.1"/>
    <property type="molecule type" value="Genomic_DNA"/>
</dbReference>
<sequence>MHQGDRAGQTAETANWPVRVPNGYRVGPWRVVSPIAAGQWGSVYAAESVSEAAEPAVALKFLPTGTLTPRQLGHLAQMANREVDGHQQLSHPHLIRCLGVHTLDDPADPHLDGVVVIVLERAEQSLEAVLRKGPAPDAPRVLEQLAQALAYLHGSGWMHGDLKPDNVLLMADGSVRVSDFGLSTQIDGTHGYLPPVGSPDYLAPERRSAQLTDNGLKVRLSADIWAFGVIAHRALTGRFPFPGADARARAEAAARYVNGEWPLALDDVPPAWRDVITSCLAPDHRSRSATDAATLLQQVRAAQHPSPAAGSSRLRLVGAAVAVLLVAALGLGLFQHFGSDDAPSGSADYRPDLLRTDTGIPTQYRQLIVEAATQECQHPAVDPPLVAAILKAESNFDADLSDPDNDEYGIARWTPRVLQQRLPAEQQSTEPTPPFPPEMSIPALGRYLCYLAPRVEQVPGDQRLNLAAAYRTSGSTVREAGGVPERLQPYVQRVESAYDAYVVQ</sequence>
<dbReference type="Gene3D" id="3.30.200.20">
    <property type="entry name" value="Phosphorylase Kinase, domain 1"/>
    <property type="match status" value="1"/>
</dbReference>
<dbReference type="Proteomes" id="UP001138997">
    <property type="component" value="Unassembled WGS sequence"/>
</dbReference>
<evidence type="ECO:0000313" key="3">
    <source>
        <dbReference type="Proteomes" id="UP001138997"/>
    </source>
</evidence>
<comment type="caution">
    <text evidence="2">The sequence shown here is derived from an EMBL/GenBank/DDBJ whole genome shotgun (WGS) entry which is preliminary data.</text>
</comment>
<dbReference type="SMART" id="SM00220">
    <property type="entry name" value="S_TKc"/>
    <property type="match status" value="1"/>
</dbReference>
<dbReference type="PANTHER" id="PTHR24359">
    <property type="entry name" value="SERINE/THREONINE-PROTEIN KINASE SBK1"/>
    <property type="match status" value="1"/>
</dbReference>
<dbReference type="PANTHER" id="PTHR24359:SF1">
    <property type="entry name" value="INHIBITOR OF NUCLEAR FACTOR KAPPA-B KINASE EPSILON SUBUNIT HOMOLOG 1-RELATED"/>
    <property type="match status" value="1"/>
</dbReference>
<dbReference type="InterPro" id="IPR000719">
    <property type="entry name" value="Prot_kinase_dom"/>
</dbReference>
<keyword evidence="2" id="KW-0808">Transferase</keyword>
<dbReference type="RefSeq" id="WP_231447579.1">
    <property type="nucleotide sequence ID" value="NZ_JAJOMB010000018.1"/>
</dbReference>
<dbReference type="Gene3D" id="1.10.530.10">
    <property type="match status" value="1"/>
</dbReference>
<dbReference type="InterPro" id="IPR011009">
    <property type="entry name" value="Kinase-like_dom_sf"/>
</dbReference>
<dbReference type="AlphaFoldDB" id="A0A9X1NIN3"/>
<dbReference type="GO" id="GO:0004674">
    <property type="term" value="F:protein serine/threonine kinase activity"/>
    <property type="evidence" value="ECO:0007669"/>
    <property type="project" value="TreeGrafter"/>
</dbReference>
<reference evidence="2" key="1">
    <citation type="submission" date="2021-11" db="EMBL/GenBank/DDBJ databases">
        <title>Streptomyces corallinus and Kineosporia corallina sp. nov., two new coral-derived marine actinobacteria.</title>
        <authorList>
            <person name="Buangrab K."/>
            <person name="Sutthacheep M."/>
            <person name="Yeemin T."/>
            <person name="Harunari E."/>
            <person name="Igarashi Y."/>
            <person name="Sripreechasak P."/>
            <person name="Kanchanasin P."/>
            <person name="Tanasupawat S."/>
            <person name="Phongsopitanun W."/>
        </authorList>
    </citation>
    <scope>NUCLEOTIDE SEQUENCE</scope>
    <source>
        <strain evidence="2">JCM 31032</strain>
    </source>
</reference>
<gene>
    <name evidence="2" type="ORF">LR394_28125</name>
</gene>
<dbReference type="PROSITE" id="PS50011">
    <property type="entry name" value="PROTEIN_KINASE_DOM"/>
    <property type="match status" value="1"/>
</dbReference>
<dbReference type="Gene3D" id="1.10.510.10">
    <property type="entry name" value="Transferase(Phosphotransferase) domain 1"/>
    <property type="match status" value="1"/>
</dbReference>
<dbReference type="CDD" id="cd14014">
    <property type="entry name" value="STKc_PknB_like"/>
    <property type="match status" value="1"/>
</dbReference>
<keyword evidence="2" id="KW-0418">Kinase</keyword>
<dbReference type="GO" id="GO:0005524">
    <property type="term" value="F:ATP binding"/>
    <property type="evidence" value="ECO:0007669"/>
    <property type="project" value="InterPro"/>
</dbReference>
<accession>A0A9X1NIN3</accession>
<dbReference type="SUPFAM" id="SSF53955">
    <property type="entry name" value="Lysozyme-like"/>
    <property type="match status" value="1"/>
</dbReference>
<organism evidence="2 3">
    <name type="scientific">Kineosporia babensis</name>
    <dbReference type="NCBI Taxonomy" id="499548"/>
    <lineage>
        <taxon>Bacteria</taxon>
        <taxon>Bacillati</taxon>
        <taxon>Actinomycetota</taxon>
        <taxon>Actinomycetes</taxon>
        <taxon>Kineosporiales</taxon>
        <taxon>Kineosporiaceae</taxon>
        <taxon>Kineosporia</taxon>
    </lineage>
</organism>
<proteinExistence type="predicted"/>
<keyword evidence="3" id="KW-1185">Reference proteome</keyword>
<dbReference type="Pfam" id="PF00069">
    <property type="entry name" value="Pkinase"/>
    <property type="match status" value="1"/>
</dbReference>
<evidence type="ECO:0000259" key="1">
    <source>
        <dbReference type="PROSITE" id="PS50011"/>
    </source>
</evidence>
<name>A0A9X1NIN3_9ACTN</name>
<protein>
    <submittedName>
        <fullName evidence="2">Serine/threonine-protein kinase</fullName>
    </submittedName>
</protein>
<dbReference type="SUPFAM" id="SSF56112">
    <property type="entry name" value="Protein kinase-like (PK-like)"/>
    <property type="match status" value="1"/>
</dbReference>
<feature type="domain" description="Protein kinase" evidence="1">
    <location>
        <begin position="29"/>
        <end position="307"/>
    </location>
</feature>
<dbReference type="InterPro" id="IPR023346">
    <property type="entry name" value="Lysozyme-like_dom_sf"/>
</dbReference>
<evidence type="ECO:0000313" key="2">
    <source>
        <dbReference type="EMBL" id="MCD5314775.1"/>
    </source>
</evidence>